<name>A0A4R3LR31_9HYPH</name>
<dbReference type="Proteomes" id="UP000294664">
    <property type="component" value="Unassembled WGS sequence"/>
</dbReference>
<accession>A0A4R3LR31</accession>
<protein>
    <recommendedName>
        <fullName evidence="4">NADH-quinone oxidoreductase subunit M</fullName>
    </recommendedName>
</protein>
<dbReference type="AlphaFoldDB" id="A0A4R3LR31"/>
<keyword evidence="1" id="KW-1133">Transmembrane helix</keyword>
<evidence type="ECO:0000313" key="3">
    <source>
        <dbReference type="Proteomes" id="UP000294664"/>
    </source>
</evidence>
<organism evidence="2 3">
    <name type="scientific">Aquabacter spiritensis</name>
    <dbReference type="NCBI Taxonomy" id="933073"/>
    <lineage>
        <taxon>Bacteria</taxon>
        <taxon>Pseudomonadati</taxon>
        <taxon>Pseudomonadota</taxon>
        <taxon>Alphaproteobacteria</taxon>
        <taxon>Hyphomicrobiales</taxon>
        <taxon>Xanthobacteraceae</taxon>
        <taxon>Aquabacter</taxon>
    </lineage>
</organism>
<evidence type="ECO:0008006" key="4">
    <source>
        <dbReference type="Google" id="ProtNLM"/>
    </source>
</evidence>
<keyword evidence="3" id="KW-1185">Reference proteome</keyword>
<keyword evidence="1" id="KW-0812">Transmembrane</keyword>
<dbReference type="InterPro" id="IPR046093">
    <property type="entry name" value="DUF6111"/>
</dbReference>
<dbReference type="EMBL" id="SMAI01000014">
    <property type="protein sequence ID" value="TCT02166.1"/>
    <property type="molecule type" value="Genomic_DNA"/>
</dbReference>
<evidence type="ECO:0000313" key="2">
    <source>
        <dbReference type="EMBL" id="TCT02166.1"/>
    </source>
</evidence>
<proteinExistence type="predicted"/>
<evidence type="ECO:0000256" key="1">
    <source>
        <dbReference type="SAM" id="Phobius"/>
    </source>
</evidence>
<reference evidence="2 3" key="1">
    <citation type="submission" date="2019-03" db="EMBL/GenBank/DDBJ databases">
        <title>Genomic Encyclopedia of Type Strains, Phase IV (KMG-IV): sequencing the most valuable type-strain genomes for metagenomic binning, comparative biology and taxonomic classification.</title>
        <authorList>
            <person name="Goeker M."/>
        </authorList>
    </citation>
    <scope>NUCLEOTIDE SEQUENCE [LARGE SCALE GENOMIC DNA]</scope>
    <source>
        <strain evidence="2 3">DSM 9035</strain>
    </source>
</reference>
<feature type="transmembrane region" description="Helical" evidence="1">
    <location>
        <begin position="6"/>
        <end position="25"/>
    </location>
</feature>
<dbReference type="RefSeq" id="WP_132034233.1">
    <property type="nucleotide sequence ID" value="NZ_SMAI01000014.1"/>
</dbReference>
<dbReference type="Pfam" id="PF19606">
    <property type="entry name" value="DUF6111"/>
    <property type="match status" value="1"/>
</dbReference>
<comment type="caution">
    <text evidence="2">The sequence shown here is derived from an EMBL/GenBank/DDBJ whole genome shotgun (WGS) entry which is preliminary data.</text>
</comment>
<sequence>MIRTLLIEAALFLTPFVIYGAILMATRGSLVPANWSARAVLVCALAAVALMALGLFVFEADKGAPPGSRYVPAQMKDGVFVPGRYE</sequence>
<feature type="transmembrane region" description="Helical" evidence="1">
    <location>
        <begin position="37"/>
        <end position="58"/>
    </location>
</feature>
<dbReference type="OrthoDB" id="7366326at2"/>
<keyword evidence="1" id="KW-0472">Membrane</keyword>
<gene>
    <name evidence="2" type="ORF">EDC64_11426</name>
</gene>